<keyword evidence="7" id="KW-0479">Metal-binding</keyword>
<dbReference type="FunFam" id="3.30.70.330:FF:000272">
    <property type="entry name" value="Serine/arginine-rich splicing factor RS2Z32"/>
    <property type="match status" value="1"/>
</dbReference>
<evidence type="ECO:0000313" key="19">
    <source>
        <dbReference type="EMBL" id="KAD7480049.1"/>
    </source>
</evidence>
<feature type="compositionally biased region" description="Basic and acidic residues" evidence="16">
    <location>
        <begin position="818"/>
        <end position="840"/>
    </location>
</feature>
<dbReference type="InterPro" id="IPR050600">
    <property type="entry name" value="SETD3_SETD6_MTase"/>
</dbReference>
<comment type="caution">
    <text evidence="19">The sequence shown here is derived from an EMBL/GenBank/DDBJ whole genome shotgun (WGS) entry which is preliminary data.</text>
</comment>
<evidence type="ECO:0000256" key="2">
    <source>
        <dbReference type="ARBA" id="ARBA00022553"/>
    </source>
</evidence>
<dbReference type="Pfam" id="PF09273">
    <property type="entry name" value="Rubis-subs-bind"/>
    <property type="match status" value="1"/>
</dbReference>
<keyword evidence="10 14" id="KW-0863">Zinc-finger</keyword>
<dbReference type="InterPro" id="IPR012677">
    <property type="entry name" value="Nucleotide-bd_a/b_plait_sf"/>
</dbReference>
<dbReference type="Pfam" id="PF00076">
    <property type="entry name" value="RRM_1"/>
    <property type="match status" value="1"/>
</dbReference>
<dbReference type="InterPro" id="IPR036875">
    <property type="entry name" value="Znf_CCHC_sf"/>
</dbReference>
<keyword evidence="8" id="KW-0747">Spliceosome</keyword>
<feature type="domain" description="CCHC-type" evidence="18">
    <location>
        <begin position="703"/>
        <end position="719"/>
    </location>
</feature>
<evidence type="ECO:0000313" key="20">
    <source>
        <dbReference type="Proteomes" id="UP000326396"/>
    </source>
</evidence>
<reference evidence="19 20" key="1">
    <citation type="submission" date="2019-05" db="EMBL/GenBank/DDBJ databases">
        <title>Mikania micrantha, genome provides insights into the molecular mechanism of rapid growth.</title>
        <authorList>
            <person name="Liu B."/>
        </authorList>
    </citation>
    <scope>NUCLEOTIDE SEQUENCE [LARGE SCALE GENOMIC DNA]</scope>
    <source>
        <strain evidence="19">NLD-2019</strain>
        <tissue evidence="19">Leaf</tissue>
    </source>
</reference>
<evidence type="ECO:0000256" key="14">
    <source>
        <dbReference type="PROSITE-ProRule" id="PRU00047"/>
    </source>
</evidence>
<organism evidence="19 20">
    <name type="scientific">Mikania micrantha</name>
    <name type="common">bitter vine</name>
    <dbReference type="NCBI Taxonomy" id="192012"/>
    <lineage>
        <taxon>Eukaryota</taxon>
        <taxon>Viridiplantae</taxon>
        <taxon>Streptophyta</taxon>
        <taxon>Embryophyta</taxon>
        <taxon>Tracheophyta</taxon>
        <taxon>Spermatophyta</taxon>
        <taxon>Magnoliopsida</taxon>
        <taxon>eudicotyledons</taxon>
        <taxon>Gunneridae</taxon>
        <taxon>Pentapetalae</taxon>
        <taxon>asterids</taxon>
        <taxon>campanulids</taxon>
        <taxon>Asterales</taxon>
        <taxon>Asteraceae</taxon>
        <taxon>Asteroideae</taxon>
        <taxon>Heliantheae alliance</taxon>
        <taxon>Eupatorieae</taxon>
        <taxon>Mikania</taxon>
    </lineage>
</organism>
<evidence type="ECO:0000256" key="9">
    <source>
        <dbReference type="ARBA" id="ARBA00022737"/>
    </source>
</evidence>
<dbReference type="SMART" id="SM00343">
    <property type="entry name" value="ZnF_C2HC"/>
    <property type="match status" value="2"/>
</dbReference>
<dbReference type="GO" id="GO:0005681">
    <property type="term" value="C:spliceosomal complex"/>
    <property type="evidence" value="ECO:0007669"/>
    <property type="project" value="UniProtKB-KW"/>
</dbReference>
<dbReference type="AlphaFoldDB" id="A0A5N6Q604"/>
<dbReference type="InterPro" id="IPR001878">
    <property type="entry name" value="Znf_CCHC"/>
</dbReference>
<keyword evidence="3" id="KW-0489">Methyltransferase</keyword>
<keyword evidence="4" id="KW-0507">mRNA processing</keyword>
<dbReference type="InterPro" id="IPR000504">
    <property type="entry name" value="RRM_dom"/>
</dbReference>
<keyword evidence="12" id="KW-0539">Nucleus</keyword>
<dbReference type="OrthoDB" id="441812at2759"/>
<proteinExistence type="inferred from homology"/>
<keyword evidence="11" id="KW-0862">Zinc</keyword>
<dbReference type="InterPro" id="IPR035979">
    <property type="entry name" value="RBD_domain_sf"/>
</dbReference>
<dbReference type="GO" id="GO:0032259">
    <property type="term" value="P:methylation"/>
    <property type="evidence" value="ECO:0007669"/>
    <property type="project" value="UniProtKB-KW"/>
</dbReference>
<accession>A0A5N6Q604</accession>
<dbReference type="FunFam" id="3.90.1410.10:FF:000005">
    <property type="entry name" value="Ribulose-1,5 bisphosphate carboxylase/oxygenase large subunit N-methyltransferase, chloroplastic"/>
    <property type="match status" value="1"/>
</dbReference>
<feature type="compositionally biased region" description="Low complexity" evidence="16">
    <location>
        <begin position="1"/>
        <end position="19"/>
    </location>
</feature>
<dbReference type="Proteomes" id="UP000326396">
    <property type="component" value="Linkage Group LG1"/>
</dbReference>
<evidence type="ECO:0000256" key="16">
    <source>
        <dbReference type="SAM" id="MobiDB-lite"/>
    </source>
</evidence>
<dbReference type="Pfam" id="PF00856">
    <property type="entry name" value="SET"/>
    <property type="match status" value="1"/>
</dbReference>
<evidence type="ECO:0000256" key="13">
    <source>
        <dbReference type="ARBA" id="ARBA00061281"/>
    </source>
</evidence>
<protein>
    <submittedName>
        <fullName evidence="19">Uncharacterized protein</fullName>
    </submittedName>
</protein>
<dbReference type="InterPro" id="IPR036464">
    <property type="entry name" value="Rubisco_LSMT_subst-bd_sf"/>
</dbReference>
<evidence type="ECO:0000256" key="12">
    <source>
        <dbReference type="ARBA" id="ARBA00023242"/>
    </source>
</evidence>
<dbReference type="SUPFAM" id="SSF103511">
    <property type="entry name" value="Chlorophyll a-b binding protein"/>
    <property type="match status" value="1"/>
</dbReference>
<dbReference type="Gene3D" id="4.10.60.10">
    <property type="entry name" value="Zinc finger, CCHC-type"/>
    <property type="match status" value="2"/>
</dbReference>
<evidence type="ECO:0000256" key="5">
    <source>
        <dbReference type="ARBA" id="ARBA00022679"/>
    </source>
</evidence>
<comment type="subcellular location">
    <subcellularLocation>
        <location evidence="1">Nucleus</location>
    </subcellularLocation>
</comment>
<keyword evidence="20" id="KW-1185">Reference proteome</keyword>
<feature type="compositionally biased region" description="Basic and acidic residues" evidence="16">
    <location>
        <begin position="760"/>
        <end position="781"/>
    </location>
</feature>
<feature type="compositionally biased region" description="Polar residues" evidence="16">
    <location>
        <begin position="862"/>
        <end position="872"/>
    </location>
</feature>
<feature type="domain" description="RRM" evidence="17">
    <location>
        <begin position="580"/>
        <end position="650"/>
    </location>
</feature>
<dbReference type="FunFam" id="4.10.60.10:FF:000003">
    <property type="entry name" value="serine/arginine-rich splicing factor RS2Z32-like isoform X1"/>
    <property type="match status" value="1"/>
</dbReference>
<feature type="region of interest" description="Disordered" evidence="16">
    <location>
        <begin position="651"/>
        <end position="672"/>
    </location>
</feature>
<evidence type="ECO:0000256" key="3">
    <source>
        <dbReference type="ARBA" id="ARBA00022603"/>
    </source>
</evidence>
<keyword evidence="5" id="KW-0808">Transferase</keyword>
<dbReference type="GO" id="GO:0008270">
    <property type="term" value="F:zinc ion binding"/>
    <property type="evidence" value="ECO:0007669"/>
    <property type="project" value="UniProtKB-KW"/>
</dbReference>
<comment type="similarity">
    <text evidence="13">Belongs to the splicing factor SR family. RS2Z subfamily.</text>
</comment>
<dbReference type="Gene3D" id="3.90.1410.10">
    <property type="entry name" value="set domain protein methyltransferase, domain 1"/>
    <property type="match status" value="1"/>
</dbReference>
<dbReference type="Pfam" id="PF00098">
    <property type="entry name" value="zf-CCHC"/>
    <property type="match status" value="2"/>
</dbReference>
<gene>
    <name evidence="19" type="ORF">E3N88_03185</name>
</gene>
<feature type="compositionally biased region" description="Gly residues" evidence="16">
    <location>
        <begin position="653"/>
        <end position="666"/>
    </location>
</feature>
<keyword evidence="15" id="KW-0694">RNA-binding</keyword>
<evidence type="ECO:0000256" key="15">
    <source>
        <dbReference type="PROSITE-ProRule" id="PRU00176"/>
    </source>
</evidence>
<dbReference type="SMART" id="SM00360">
    <property type="entry name" value="RRM"/>
    <property type="match status" value="1"/>
</dbReference>
<keyword evidence="6" id="KW-0949">S-adenosyl-L-methionine</keyword>
<evidence type="ECO:0000256" key="8">
    <source>
        <dbReference type="ARBA" id="ARBA00022728"/>
    </source>
</evidence>
<name>A0A5N6Q604_9ASTR</name>
<dbReference type="GO" id="GO:0003729">
    <property type="term" value="F:mRNA binding"/>
    <property type="evidence" value="ECO:0007669"/>
    <property type="project" value="UniProtKB-ARBA"/>
</dbReference>
<dbReference type="PROSITE" id="PS50158">
    <property type="entry name" value="ZF_CCHC"/>
    <property type="match status" value="2"/>
</dbReference>
<evidence type="ECO:0000256" key="10">
    <source>
        <dbReference type="ARBA" id="ARBA00022771"/>
    </source>
</evidence>
<dbReference type="InterPro" id="IPR001214">
    <property type="entry name" value="SET_dom"/>
</dbReference>
<dbReference type="GO" id="GO:0016279">
    <property type="term" value="F:protein-lysine N-methyltransferase activity"/>
    <property type="evidence" value="ECO:0007669"/>
    <property type="project" value="TreeGrafter"/>
</dbReference>
<dbReference type="Gene3D" id="3.30.70.330">
    <property type="match status" value="1"/>
</dbReference>
<feature type="region of interest" description="Disordered" evidence="16">
    <location>
        <begin position="712"/>
        <end position="872"/>
    </location>
</feature>
<dbReference type="SUPFAM" id="SSF82199">
    <property type="entry name" value="SET domain"/>
    <property type="match status" value="1"/>
</dbReference>
<evidence type="ECO:0000256" key="6">
    <source>
        <dbReference type="ARBA" id="ARBA00022691"/>
    </source>
</evidence>
<evidence type="ECO:0000256" key="4">
    <source>
        <dbReference type="ARBA" id="ARBA00022664"/>
    </source>
</evidence>
<dbReference type="PANTHER" id="PTHR13271:SF134">
    <property type="entry name" value="OS01G0976450 PROTEIN"/>
    <property type="match status" value="1"/>
</dbReference>
<feature type="region of interest" description="Disordered" evidence="16">
    <location>
        <begin position="1"/>
        <end position="94"/>
    </location>
</feature>
<evidence type="ECO:0000256" key="11">
    <source>
        <dbReference type="ARBA" id="ARBA00022833"/>
    </source>
</evidence>
<evidence type="ECO:0000259" key="18">
    <source>
        <dbReference type="PROSITE" id="PS50158"/>
    </source>
</evidence>
<dbReference type="Gene3D" id="3.90.1420.10">
    <property type="entry name" value="Rubisco LSMT, substrate-binding domain"/>
    <property type="match status" value="1"/>
</dbReference>
<keyword evidence="8" id="KW-0508">mRNA splicing</keyword>
<dbReference type="PANTHER" id="PTHR13271">
    <property type="entry name" value="UNCHARACTERIZED PUTATIVE METHYLTRANSFERASE"/>
    <property type="match status" value="1"/>
</dbReference>
<dbReference type="GO" id="GO:0000398">
    <property type="term" value="P:mRNA splicing, via spliceosome"/>
    <property type="evidence" value="ECO:0007669"/>
    <property type="project" value="UniProtKB-ARBA"/>
</dbReference>
<dbReference type="SUPFAM" id="SSF54928">
    <property type="entry name" value="RNA-binding domain, RBD"/>
    <property type="match status" value="1"/>
</dbReference>
<sequence>MASSTPIFSSPLPLSSLRPHVPPPQTLSFTTKATPEDSSSADTSDESSETGSFEDRLSQVRLRYRSGTGKKADARKSKKTGKKTGGSGGNLFLPPVPLKEPTSGGLKVDFGFSPYSERMNGRVAALGLAALILVELATGESVIKYHTPSIIFIQVYFVAAVTAIYCKVEKEKFVEDECGDFLTWLRQKAGAEISSVLSIGNSIYGRSLFACKPIQAGDCILKIPYSVQLAPDNLHPSINSLLGKDVSDVAKLALVVLLHQRLGQASEWAPYISHLPRVTDMHSTILWSDEELKMIKISSLYHETLKHKAQIEKDFFSIKHVFDRFPEYFQEVTLHEFKHAYNLVESRAWISTRGVSMIPFADFFNHDAYSETDVLSDDFKQVSEVIADENYAPGEEVLIRYGKFSNARLLLDFGFIIPHNKYDQVKVEVIASQHDHLHALKLDLLHRHMIPCLKDVNDLSSQENGFMVMEVKPSSGKGRGIPQSLRALARVLCCTSPQELQDLAMEATQNDGRLARIPLKNRDREVEAHQLLHSRFNHMIENYNAALEVYSTFVSRFTLQSIGTMRLWNMPRYNDRHGTTRLYVGHLASRTRSRDLEDIFSRYGRIRDVDMKRDYAFVEFKDPRDADDARYSLNGRDVDGSRIVVEFAKGVPRGSGGGGGGGGYGGSREYLGRGPPPGSGRCFNCGLDGHWARDCKAGDWKNKCYRCGEHGHIERNCQNSPKKVKRGRSYSHTPTPPRRGRSQSRSLSRSRSYSRSRSPAKRERSTERAERRSRTPRRDRASPLSSKGRKHSRSPSPSPSPSPTDHARRPKATSRSPAQDDVRDGSRSPDNRSPAEENGHSRSPSPVARGNGTPLEDEDVVNNGSPDPSESG</sequence>
<dbReference type="SUPFAM" id="SSF57756">
    <property type="entry name" value="Retrovirus zinc finger-like domains"/>
    <property type="match status" value="1"/>
</dbReference>
<dbReference type="CDD" id="cd12337">
    <property type="entry name" value="RRM1_SRSF4_like"/>
    <property type="match status" value="1"/>
</dbReference>
<dbReference type="InterPro" id="IPR015353">
    <property type="entry name" value="Rubisco_LSMT_subst-bd"/>
</dbReference>
<dbReference type="InterPro" id="IPR046341">
    <property type="entry name" value="SET_dom_sf"/>
</dbReference>
<evidence type="ECO:0000256" key="1">
    <source>
        <dbReference type="ARBA" id="ARBA00004123"/>
    </source>
</evidence>
<evidence type="ECO:0000259" key="17">
    <source>
        <dbReference type="PROSITE" id="PS50102"/>
    </source>
</evidence>
<feature type="domain" description="CCHC-type" evidence="18">
    <location>
        <begin position="681"/>
        <end position="696"/>
    </location>
</feature>
<dbReference type="PROSITE" id="PS50102">
    <property type="entry name" value="RRM"/>
    <property type="match status" value="1"/>
</dbReference>
<keyword evidence="2" id="KW-0597">Phosphoprotein</keyword>
<feature type="compositionally biased region" description="Low complexity" evidence="16">
    <location>
        <begin position="743"/>
        <end position="757"/>
    </location>
</feature>
<keyword evidence="9" id="KW-0677">Repeat</keyword>
<dbReference type="EMBL" id="SZYD01000001">
    <property type="protein sequence ID" value="KAD7480049.1"/>
    <property type="molecule type" value="Genomic_DNA"/>
</dbReference>
<evidence type="ECO:0000256" key="7">
    <source>
        <dbReference type="ARBA" id="ARBA00022723"/>
    </source>
</evidence>